<reference evidence="2" key="1">
    <citation type="journal article" date="2010" name="Genome Res.">
        <title>Population genomic sequencing of Coccidioides fungi reveals recent hybridization and transposon control.</title>
        <authorList>
            <person name="Neafsey D.E."/>
            <person name="Barker B.M."/>
            <person name="Sharpton T.J."/>
            <person name="Stajich J.E."/>
            <person name="Park D.J."/>
            <person name="Whiston E."/>
            <person name="Hung C.-Y."/>
            <person name="McMahan C."/>
            <person name="White J."/>
            <person name="Sykes S."/>
            <person name="Heiman D."/>
            <person name="Young S."/>
            <person name="Zeng Q."/>
            <person name="Abouelleil A."/>
            <person name="Aftuck L."/>
            <person name="Bessette D."/>
            <person name="Brown A."/>
            <person name="FitzGerald M."/>
            <person name="Lui A."/>
            <person name="Macdonald J.P."/>
            <person name="Priest M."/>
            <person name="Orbach M.J."/>
            <person name="Galgiani J.N."/>
            <person name="Kirkland T.N."/>
            <person name="Cole G.T."/>
            <person name="Birren B.W."/>
            <person name="Henn M.R."/>
            <person name="Taylor J.W."/>
            <person name="Rounsley S.D."/>
        </authorList>
    </citation>
    <scope>NUCLEOTIDE SEQUENCE [LARGE SCALE GENOMIC DNA]</scope>
    <source>
        <strain evidence="2">H538.4</strain>
    </source>
</reference>
<dbReference type="STRING" id="396776.A0A0J8RXP9"/>
<evidence type="ECO:0000313" key="1">
    <source>
        <dbReference type="EMBL" id="KMU89562.1"/>
    </source>
</evidence>
<accession>A0A0J8RXP9</accession>
<gene>
    <name evidence="1" type="ORF">CIHG_07370</name>
</gene>
<dbReference type="AlphaFoldDB" id="A0A0J8RXP9"/>
<sequence length="152" mass="16777">MLGPLMRVFGLSSEPIPAKTRNALNQRRGNYVTASQSAARGESQIPSLTSENGYPVAFTVFLFLTRRYEIELLASCAVSSITNAMTAIGIFTVSLRTLFGIRITNSRGGSQTGVYDRNYLRTMTNSGAALSEQIELDELTREAEDYEDDHVR</sequence>
<organism evidence="1 2">
    <name type="scientific">Coccidioides immitis H538.4</name>
    <dbReference type="NCBI Taxonomy" id="396776"/>
    <lineage>
        <taxon>Eukaryota</taxon>
        <taxon>Fungi</taxon>
        <taxon>Dikarya</taxon>
        <taxon>Ascomycota</taxon>
        <taxon>Pezizomycotina</taxon>
        <taxon>Eurotiomycetes</taxon>
        <taxon>Eurotiomycetidae</taxon>
        <taxon>Onygenales</taxon>
        <taxon>Onygenaceae</taxon>
        <taxon>Coccidioides</taxon>
    </lineage>
</organism>
<proteinExistence type="predicted"/>
<dbReference type="EMBL" id="DS017013">
    <property type="protein sequence ID" value="KMU89562.1"/>
    <property type="molecule type" value="Genomic_DNA"/>
</dbReference>
<name>A0A0J8RXP9_COCIT</name>
<dbReference type="VEuPathDB" id="FungiDB:CIHG_07370"/>
<protein>
    <submittedName>
        <fullName evidence="1">Uncharacterized protein</fullName>
    </submittedName>
</protein>
<dbReference type="OrthoDB" id="5391288at2759"/>
<dbReference type="Proteomes" id="UP000054563">
    <property type="component" value="Unassembled WGS sequence"/>
</dbReference>
<evidence type="ECO:0000313" key="2">
    <source>
        <dbReference type="Proteomes" id="UP000054563"/>
    </source>
</evidence>